<organism evidence="2 3">
    <name type="scientific">Elysia marginata</name>
    <dbReference type="NCBI Taxonomy" id="1093978"/>
    <lineage>
        <taxon>Eukaryota</taxon>
        <taxon>Metazoa</taxon>
        <taxon>Spiralia</taxon>
        <taxon>Lophotrochozoa</taxon>
        <taxon>Mollusca</taxon>
        <taxon>Gastropoda</taxon>
        <taxon>Heterobranchia</taxon>
        <taxon>Euthyneura</taxon>
        <taxon>Panpulmonata</taxon>
        <taxon>Sacoglossa</taxon>
        <taxon>Placobranchoidea</taxon>
        <taxon>Plakobranchidae</taxon>
        <taxon>Elysia</taxon>
    </lineage>
</organism>
<dbReference type="Proteomes" id="UP000762676">
    <property type="component" value="Unassembled WGS sequence"/>
</dbReference>
<comment type="caution">
    <text evidence="2">The sequence shown here is derived from an EMBL/GenBank/DDBJ whole genome shotgun (WGS) entry which is preliminary data.</text>
</comment>
<reference evidence="2 3" key="1">
    <citation type="journal article" date="2021" name="Elife">
        <title>Chloroplast acquisition without the gene transfer in kleptoplastic sea slugs, Plakobranchus ocellatus.</title>
        <authorList>
            <person name="Maeda T."/>
            <person name="Takahashi S."/>
            <person name="Yoshida T."/>
            <person name="Shimamura S."/>
            <person name="Takaki Y."/>
            <person name="Nagai Y."/>
            <person name="Toyoda A."/>
            <person name="Suzuki Y."/>
            <person name="Arimoto A."/>
            <person name="Ishii H."/>
            <person name="Satoh N."/>
            <person name="Nishiyama T."/>
            <person name="Hasebe M."/>
            <person name="Maruyama T."/>
            <person name="Minagawa J."/>
            <person name="Obokata J."/>
            <person name="Shigenobu S."/>
        </authorList>
    </citation>
    <scope>NUCLEOTIDE SEQUENCE [LARGE SCALE GENOMIC DNA]</scope>
</reference>
<sequence>MHPRSQYRSETEKHPSALATPCRLLNQERPRDKQQQAEVFNFHLTRLDYLDPIICTALVERCDMPELPRSPISSASVSVPRPLPPPLAVSTDPIELI</sequence>
<feature type="region of interest" description="Disordered" evidence="1">
    <location>
        <begin position="1"/>
        <end position="21"/>
    </location>
</feature>
<evidence type="ECO:0000313" key="3">
    <source>
        <dbReference type="Proteomes" id="UP000762676"/>
    </source>
</evidence>
<evidence type="ECO:0000313" key="2">
    <source>
        <dbReference type="EMBL" id="GFS18039.1"/>
    </source>
</evidence>
<dbReference type="EMBL" id="BMAT01002986">
    <property type="protein sequence ID" value="GFS18039.1"/>
    <property type="molecule type" value="Genomic_DNA"/>
</dbReference>
<name>A0AAV4J7R5_9GAST</name>
<keyword evidence="3" id="KW-1185">Reference proteome</keyword>
<protein>
    <submittedName>
        <fullName evidence="2">Uncharacterized protein</fullName>
    </submittedName>
</protein>
<feature type="region of interest" description="Disordered" evidence="1">
    <location>
        <begin position="69"/>
        <end position="97"/>
    </location>
</feature>
<evidence type="ECO:0000256" key="1">
    <source>
        <dbReference type="SAM" id="MobiDB-lite"/>
    </source>
</evidence>
<gene>
    <name evidence="2" type="ORF">ElyMa_001510800</name>
</gene>
<accession>A0AAV4J7R5</accession>
<dbReference type="AlphaFoldDB" id="A0AAV4J7R5"/>
<proteinExistence type="predicted"/>